<evidence type="ECO:0000256" key="10">
    <source>
        <dbReference type="ARBA" id="ARBA00023303"/>
    </source>
</evidence>
<evidence type="ECO:0000256" key="2">
    <source>
        <dbReference type="ARBA" id="ARBA00022448"/>
    </source>
</evidence>
<keyword evidence="4 11" id="KW-0812">Transmembrane</keyword>
<keyword evidence="6" id="KW-0915">Sodium</keyword>
<comment type="caution">
    <text evidence="13">The sequence shown here is derived from an EMBL/GenBank/DDBJ whole genome shotgun (WGS) entry which is preliminary data.</text>
</comment>
<feature type="transmembrane region" description="Helical" evidence="12">
    <location>
        <begin position="448"/>
        <end position="474"/>
    </location>
</feature>
<dbReference type="InterPro" id="IPR001873">
    <property type="entry name" value="ENaC"/>
</dbReference>
<keyword evidence="5 12" id="KW-1133">Transmembrane helix</keyword>
<dbReference type="GO" id="GO:0005886">
    <property type="term" value="C:plasma membrane"/>
    <property type="evidence" value="ECO:0007669"/>
    <property type="project" value="TreeGrafter"/>
</dbReference>
<evidence type="ECO:0000256" key="5">
    <source>
        <dbReference type="ARBA" id="ARBA00022989"/>
    </source>
</evidence>
<evidence type="ECO:0000256" key="7">
    <source>
        <dbReference type="ARBA" id="ARBA00023065"/>
    </source>
</evidence>
<evidence type="ECO:0000313" key="13">
    <source>
        <dbReference type="EMBL" id="CAF0901340.1"/>
    </source>
</evidence>
<evidence type="ECO:0000256" key="9">
    <source>
        <dbReference type="ARBA" id="ARBA00023201"/>
    </source>
</evidence>
<evidence type="ECO:0000256" key="3">
    <source>
        <dbReference type="ARBA" id="ARBA00022461"/>
    </source>
</evidence>
<dbReference type="PANTHER" id="PTHR11690:SF248">
    <property type="entry name" value="PICKPOCKET 17, ISOFORM A"/>
    <property type="match status" value="1"/>
</dbReference>
<dbReference type="AlphaFoldDB" id="A0A813ZPF5"/>
<evidence type="ECO:0000256" key="8">
    <source>
        <dbReference type="ARBA" id="ARBA00023136"/>
    </source>
</evidence>
<keyword evidence="10 11" id="KW-0407">Ion channel</keyword>
<accession>A0A813ZPF5</accession>
<sequence>MKKICAQINLGEKVLSWCEKTTFHAVPNIATNEHIILKIMWSICLIASLGYCCRILTSSINDYYEYRVLTTFEIVQESSNLFPVITICNLNEYDLSKNTNLLNMSNYLIENTDDKDLNPKETFEKIKKEFLKNANITELEETRFKLNDMLISCNFNEIKCDLTDFTLIKNELYGNCYSFNMAKNESIRSTSKYGPKYGLQMEFYIGHPESSSPTSLTSGAILFINNQSSLVRLTDPGIELSPGTQTNIAINRMFIYKLPQPYSDCIQGDLYENNETYFVQMTLSKRENYSQSFCLDICYENYLVNECNCTDKDLNNTCYLNTENFWCFYEMKKKFFDLNFNENCKQQCPIECERVTYKVASLSTADYPSLFYEKILLNNSFIRERFKIEENIENLYSDSDDTGRKFYEEFRNSILSVNVYYDTDTYEKITETPETNFETLLANLGGQFGLFLGISLLSFLELIELFVWVIVYLIQKISALISS</sequence>
<dbReference type="PANTHER" id="PTHR11690">
    <property type="entry name" value="AMILORIDE-SENSITIVE SODIUM CHANNEL-RELATED"/>
    <property type="match status" value="1"/>
</dbReference>
<dbReference type="GO" id="GO:0015280">
    <property type="term" value="F:ligand-gated sodium channel activity"/>
    <property type="evidence" value="ECO:0007669"/>
    <property type="project" value="TreeGrafter"/>
</dbReference>
<dbReference type="PRINTS" id="PR01078">
    <property type="entry name" value="AMINACHANNEL"/>
</dbReference>
<evidence type="ECO:0000256" key="12">
    <source>
        <dbReference type="SAM" id="Phobius"/>
    </source>
</evidence>
<protein>
    <submittedName>
        <fullName evidence="13">Uncharacterized protein</fullName>
    </submittedName>
</protein>
<evidence type="ECO:0000313" key="14">
    <source>
        <dbReference type="Proteomes" id="UP000663879"/>
    </source>
</evidence>
<reference evidence="13" key="1">
    <citation type="submission" date="2021-02" db="EMBL/GenBank/DDBJ databases">
        <authorList>
            <person name="Nowell W R."/>
        </authorList>
    </citation>
    <scope>NUCLEOTIDE SEQUENCE</scope>
    <source>
        <strain evidence="13">Ploen Becks lab</strain>
    </source>
</reference>
<dbReference type="Pfam" id="PF00858">
    <property type="entry name" value="ASC"/>
    <property type="match status" value="1"/>
</dbReference>
<keyword evidence="14" id="KW-1185">Reference proteome</keyword>
<dbReference type="OrthoDB" id="6021021at2759"/>
<comment type="subcellular location">
    <subcellularLocation>
        <location evidence="1">Membrane</location>
        <topology evidence="1">Multi-pass membrane protein</topology>
    </subcellularLocation>
</comment>
<name>A0A813ZPF5_9BILA</name>
<dbReference type="EMBL" id="CAJNOC010001932">
    <property type="protein sequence ID" value="CAF0901340.1"/>
    <property type="molecule type" value="Genomic_DNA"/>
</dbReference>
<evidence type="ECO:0000256" key="1">
    <source>
        <dbReference type="ARBA" id="ARBA00004141"/>
    </source>
</evidence>
<dbReference type="Proteomes" id="UP000663879">
    <property type="component" value="Unassembled WGS sequence"/>
</dbReference>
<evidence type="ECO:0000256" key="11">
    <source>
        <dbReference type="RuleBase" id="RU000679"/>
    </source>
</evidence>
<gene>
    <name evidence="13" type="ORF">OXX778_LOCUS11415</name>
</gene>
<evidence type="ECO:0000256" key="6">
    <source>
        <dbReference type="ARBA" id="ARBA00023053"/>
    </source>
</evidence>
<dbReference type="Gene3D" id="1.10.287.770">
    <property type="entry name" value="YojJ-like"/>
    <property type="match status" value="1"/>
</dbReference>
<evidence type="ECO:0000256" key="4">
    <source>
        <dbReference type="ARBA" id="ARBA00022692"/>
    </source>
</evidence>
<keyword evidence="7 11" id="KW-0406">Ion transport</keyword>
<proteinExistence type="inferred from homology"/>
<comment type="similarity">
    <text evidence="11">Belongs to the amiloride-sensitive sodium channel (TC 1.A.6) family.</text>
</comment>
<keyword evidence="8 12" id="KW-0472">Membrane</keyword>
<organism evidence="13 14">
    <name type="scientific">Brachionus calyciflorus</name>
    <dbReference type="NCBI Taxonomy" id="104777"/>
    <lineage>
        <taxon>Eukaryota</taxon>
        <taxon>Metazoa</taxon>
        <taxon>Spiralia</taxon>
        <taxon>Gnathifera</taxon>
        <taxon>Rotifera</taxon>
        <taxon>Eurotatoria</taxon>
        <taxon>Monogononta</taxon>
        <taxon>Pseudotrocha</taxon>
        <taxon>Ploima</taxon>
        <taxon>Brachionidae</taxon>
        <taxon>Brachionus</taxon>
    </lineage>
</organism>
<dbReference type="Gene3D" id="2.60.470.10">
    <property type="entry name" value="Acid-sensing ion channels like domains"/>
    <property type="match status" value="1"/>
</dbReference>
<keyword evidence="9 11" id="KW-0739">Sodium transport</keyword>
<keyword evidence="2 11" id="KW-0813">Transport</keyword>
<keyword evidence="3 11" id="KW-0894">Sodium channel</keyword>